<dbReference type="Pfam" id="PF03731">
    <property type="entry name" value="Ku_N"/>
    <property type="match status" value="1"/>
</dbReference>
<evidence type="ECO:0000313" key="20">
    <source>
        <dbReference type="EMBL" id="GAV55467.1"/>
    </source>
</evidence>
<dbReference type="Gene3D" id="2.40.290.10">
    <property type="match status" value="1"/>
</dbReference>
<dbReference type="GO" id="GO:0005524">
    <property type="term" value="F:ATP binding"/>
    <property type="evidence" value="ECO:0007669"/>
    <property type="project" value="UniProtKB-KW"/>
</dbReference>
<keyword evidence="15" id="KW-0234">DNA repair</keyword>
<keyword evidence="13" id="KW-0238">DNA-binding</keyword>
<dbReference type="CDD" id="cd00873">
    <property type="entry name" value="KU80"/>
    <property type="match status" value="1"/>
</dbReference>
<keyword evidence="9" id="KW-0378">Hydrolase</keyword>
<proteinExistence type="inferred from homology"/>
<keyword evidence="16" id="KW-0539">Nucleus</keyword>
<sequence length="615" mass="69156">MAECSGFIVDVSPQMVQHDNVSKVQAYLEYSLLEKCKRKRKTDWISCYLANCAISKNSQSIDGVFQVQDWVAPVTMTETLRVLRQLQSYSQDLRDGNVTNPSGAASSSMVQCLLVSSLDCRDHFHVRKMRRQLVVFTDDMEGLDLSSEEVGVLAEELNLSIVLVDCRMEDHGRSPTSLDYGVWGNLVDVVEGSRIYHINDLLREISSLPAGVVRPVTVFSGELRLGTDVTEHSDRDLQGGDEHSLTIRVEGFPATKAVPSISRKMVVKREIHGKDVYEPVKSVVEYEIQGDDENSLPIQVSPKSIAKAYRYGSDYVVLPSPLEDPPRKYANGPGMDILGFIDKNALPRHYLNSESRFITADTRYGGVQDIVALSALVDALRDSNQLAIVRFVAKPTSDVQVGALCPIHVQDNHALVYCRLPFAEDQRVADFPRLVSRTTTSGRKIEEDKSQGDVDSLMSKYIDAFDMDDEPQTEENCYYKLMEGPSPTNLPLPRPYAHSGGVKPETGLIDEDPLIVPAIHLHRTQQVLLEWIHLCIINERKFYVPEMPDFLANKISSRYEPSQELDDSISRLKKLLDIKRSRARGSSRENQEDENEDAEEDIPDLQELLQKGQRD</sequence>
<evidence type="ECO:0000256" key="8">
    <source>
        <dbReference type="ARBA" id="ARBA00022763"/>
    </source>
</evidence>
<evidence type="ECO:0000256" key="7">
    <source>
        <dbReference type="ARBA" id="ARBA00022741"/>
    </source>
</evidence>
<feature type="compositionally biased region" description="Acidic residues" evidence="18">
    <location>
        <begin position="591"/>
        <end position="604"/>
    </location>
</feature>
<keyword evidence="10" id="KW-0347">Helicase</keyword>
<dbReference type="SUPFAM" id="SSF100939">
    <property type="entry name" value="SPOC domain-like"/>
    <property type="match status" value="1"/>
</dbReference>
<dbReference type="SUPFAM" id="SSF53300">
    <property type="entry name" value="vWA-like"/>
    <property type="match status" value="1"/>
</dbReference>
<evidence type="ECO:0000256" key="18">
    <source>
        <dbReference type="SAM" id="MobiDB-lite"/>
    </source>
</evidence>
<dbReference type="EMBL" id="BDGX01000048">
    <property type="protein sequence ID" value="GAV55467.1"/>
    <property type="molecule type" value="Genomic_DNA"/>
</dbReference>
<name>A0A1Q3AIB0_ZYGRO</name>
<keyword evidence="7" id="KW-0547">Nucleotide-binding</keyword>
<evidence type="ECO:0000256" key="5">
    <source>
        <dbReference type="ARBA" id="ARBA00021792"/>
    </source>
</evidence>
<dbReference type="PANTHER" id="PTHR12604:SF4">
    <property type="entry name" value="X-RAY REPAIR CROSS-COMPLEMENTING PROTEIN 5"/>
    <property type="match status" value="1"/>
</dbReference>
<evidence type="ECO:0000256" key="16">
    <source>
        <dbReference type="ARBA" id="ARBA00023242"/>
    </source>
</evidence>
<evidence type="ECO:0000259" key="19">
    <source>
        <dbReference type="SMART" id="SM00559"/>
    </source>
</evidence>
<evidence type="ECO:0000256" key="4">
    <source>
        <dbReference type="ARBA" id="ARBA00012551"/>
    </source>
</evidence>
<dbReference type="GO" id="GO:0006303">
    <property type="term" value="P:double-strand break repair via nonhomologous end joining"/>
    <property type="evidence" value="ECO:0007669"/>
    <property type="project" value="InterPro"/>
</dbReference>
<evidence type="ECO:0000256" key="13">
    <source>
        <dbReference type="ARBA" id="ARBA00023125"/>
    </source>
</evidence>
<organism evidence="20 21">
    <name type="scientific">Zygosaccharomyces rouxii</name>
    <dbReference type="NCBI Taxonomy" id="4956"/>
    <lineage>
        <taxon>Eukaryota</taxon>
        <taxon>Fungi</taxon>
        <taxon>Dikarya</taxon>
        <taxon>Ascomycota</taxon>
        <taxon>Saccharomycotina</taxon>
        <taxon>Saccharomycetes</taxon>
        <taxon>Saccharomycetales</taxon>
        <taxon>Saccharomycetaceae</taxon>
        <taxon>Zygosaccharomyces</taxon>
    </lineage>
</organism>
<evidence type="ECO:0000256" key="14">
    <source>
        <dbReference type="ARBA" id="ARBA00023172"/>
    </source>
</evidence>
<evidence type="ECO:0000256" key="1">
    <source>
        <dbReference type="ARBA" id="ARBA00004123"/>
    </source>
</evidence>
<dbReference type="Gene3D" id="3.40.50.410">
    <property type="entry name" value="von Willebrand factor, type A domain"/>
    <property type="match status" value="1"/>
</dbReference>
<evidence type="ECO:0000256" key="9">
    <source>
        <dbReference type="ARBA" id="ARBA00022801"/>
    </source>
</evidence>
<accession>A0A1Q3AIB0</accession>
<dbReference type="InterPro" id="IPR036465">
    <property type="entry name" value="vWFA_dom_sf"/>
</dbReference>
<comment type="subcellular location">
    <subcellularLocation>
        <location evidence="2">Chromosome</location>
        <location evidence="2">Telomere</location>
    </subcellularLocation>
    <subcellularLocation>
        <location evidence="1">Nucleus</location>
    </subcellularLocation>
</comment>
<evidence type="ECO:0000256" key="3">
    <source>
        <dbReference type="ARBA" id="ARBA00007726"/>
    </source>
</evidence>
<keyword evidence="6" id="KW-0158">Chromosome</keyword>
<dbReference type="GO" id="GO:0006310">
    <property type="term" value="P:DNA recombination"/>
    <property type="evidence" value="ECO:0007669"/>
    <property type="project" value="UniProtKB-KW"/>
</dbReference>
<feature type="compositionally biased region" description="Basic and acidic residues" evidence="18">
    <location>
        <begin position="580"/>
        <end position="590"/>
    </location>
</feature>
<evidence type="ECO:0000256" key="10">
    <source>
        <dbReference type="ARBA" id="ARBA00022806"/>
    </source>
</evidence>
<protein>
    <recommendedName>
        <fullName evidence="5">ATP-dependent DNA helicase II subunit 2</fullName>
        <ecNumber evidence="4">3.6.4.12</ecNumber>
    </recommendedName>
    <alternativeName>
        <fullName evidence="17">ATP-dependent DNA helicase II subunit Ku80</fullName>
    </alternativeName>
</protein>
<keyword evidence="12" id="KW-0779">Telomere</keyword>
<dbReference type="GO" id="GO:0000723">
    <property type="term" value="P:telomere maintenance"/>
    <property type="evidence" value="ECO:0007669"/>
    <property type="project" value="InterPro"/>
</dbReference>
<dbReference type="GO" id="GO:0016787">
    <property type="term" value="F:hydrolase activity"/>
    <property type="evidence" value="ECO:0007669"/>
    <property type="project" value="UniProtKB-KW"/>
</dbReference>
<dbReference type="InterPro" id="IPR006164">
    <property type="entry name" value="DNA_bd_Ku70/Ku80"/>
</dbReference>
<dbReference type="GO" id="GO:0003690">
    <property type="term" value="F:double-stranded DNA binding"/>
    <property type="evidence" value="ECO:0007669"/>
    <property type="project" value="TreeGrafter"/>
</dbReference>
<comment type="caution">
    <text evidence="20">The sequence shown here is derived from an EMBL/GenBank/DDBJ whole genome shotgun (WGS) entry which is preliminary data.</text>
</comment>
<dbReference type="OrthoDB" id="30826at2759"/>
<evidence type="ECO:0000313" key="21">
    <source>
        <dbReference type="Proteomes" id="UP000187013"/>
    </source>
</evidence>
<dbReference type="AlphaFoldDB" id="A0A1Q3AIB0"/>
<evidence type="ECO:0000256" key="11">
    <source>
        <dbReference type="ARBA" id="ARBA00022840"/>
    </source>
</evidence>
<evidence type="ECO:0000256" key="17">
    <source>
        <dbReference type="ARBA" id="ARBA00031847"/>
    </source>
</evidence>
<keyword evidence="14" id="KW-0233">DNA recombination</keyword>
<reference evidence="20 21" key="1">
    <citation type="submission" date="2016-08" db="EMBL/GenBank/DDBJ databases">
        <title>Draft genome sequence of allopolyploid Zygosaccharomyces rouxii.</title>
        <authorList>
            <person name="Watanabe J."/>
            <person name="Uehara K."/>
            <person name="Mogi Y."/>
            <person name="Tsukioka Y."/>
        </authorList>
    </citation>
    <scope>NUCLEOTIDE SEQUENCE [LARGE SCALE GENOMIC DNA]</scope>
    <source>
        <strain evidence="20 21">NBRC 110957</strain>
    </source>
</reference>
<evidence type="ECO:0000256" key="6">
    <source>
        <dbReference type="ARBA" id="ARBA00022454"/>
    </source>
</evidence>
<dbReference type="GO" id="GO:0003684">
    <property type="term" value="F:damaged DNA binding"/>
    <property type="evidence" value="ECO:0007669"/>
    <property type="project" value="InterPro"/>
</dbReference>
<gene>
    <name evidence="20" type="ORF">ZYGR_0AV00980</name>
</gene>
<evidence type="ECO:0000256" key="2">
    <source>
        <dbReference type="ARBA" id="ARBA00004574"/>
    </source>
</evidence>
<dbReference type="GO" id="GO:0043564">
    <property type="term" value="C:Ku70:Ku80 complex"/>
    <property type="evidence" value="ECO:0007669"/>
    <property type="project" value="InterPro"/>
</dbReference>
<evidence type="ECO:0000256" key="15">
    <source>
        <dbReference type="ARBA" id="ARBA00023204"/>
    </source>
</evidence>
<keyword evidence="11" id="KW-0067">ATP-binding</keyword>
<dbReference type="Pfam" id="PF02735">
    <property type="entry name" value="Ku"/>
    <property type="match status" value="1"/>
</dbReference>
<dbReference type="InterPro" id="IPR005161">
    <property type="entry name" value="Ku_N"/>
</dbReference>
<evidence type="ECO:0000256" key="12">
    <source>
        <dbReference type="ARBA" id="ARBA00022895"/>
    </source>
</evidence>
<dbReference type="EC" id="3.6.4.12" evidence="4"/>
<dbReference type="GO" id="GO:0003678">
    <property type="term" value="F:DNA helicase activity"/>
    <property type="evidence" value="ECO:0007669"/>
    <property type="project" value="UniProtKB-EC"/>
</dbReference>
<dbReference type="InterPro" id="IPR024193">
    <property type="entry name" value="Ku80"/>
</dbReference>
<dbReference type="Proteomes" id="UP000187013">
    <property type="component" value="Unassembled WGS sequence"/>
</dbReference>
<dbReference type="PANTHER" id="PTHR12604">
    <property type="entry name" value="KU AUTOANTIGEN DNA HELICASE"/>
    <property type="match status" value="1"/>
</dbReference>
<dbReference type="SMART" id="SM00559">
    <property type="entry name" value="Ku78"/>
    <property type="match status" value="1"/>
</dbReference>
<dbReference type="GO" id="GO:0000781">
    <property type="term" value="C:chromosome, telomeric region"/>
    <property type="evidence" value="ECO:0007669"/>
    <property type="project" value="UniProtKB-SubCell"/>
</dbReference>
<dbReference type="InterPro" id="IPR016194">
    <property type="entry name" value="SPOC-like_C_dom_sf"/>
</dbReference>
<feature type="domain" description="Ku" evidence="19">
    <location>
        <begin position="297"/>
        <end position="437"/>
    </location>
</feature>
<keyword evidence="8" id="KW-0227">DNA damage</keyword>
<feature type="region of interest" description="Disordered" evidence="18">
    <location>
        <begin position="580"/>
        <end position="615"/>
    </location>
</feature>
<comment type="similarity">
    <text evidence="3">Belongs to the ku80 family.</text>
</comment>
<dbReference type="GO" id="GO:0042162">
    <property type="term" value="F:telomeric DNA binding"/>
    <property type="evidence" value="ECO:0007669"/>
    <property type="project" value="InterPro"/>
</dbReference>